<feature type="region of interest" description="Disordered" evidence="1">
    <location>
        <begin position="352"/>
        <end position="374"/>
    </location>
</feature>
<reference evidence="2" key="1">
    <citation type="submission" date="2021-12" db="EMBL/GenBank/DDBJ databases">
        <authorList>
            <person name="Beltramo D.M."/>
            <person name="Soria N.W."/>
        </authorList>
    </citation>
    <scope>NUCLEOTIDE SEQUENCE</scope>
</reference>
<feature type="region of interest" description="Disordered" evidence="1">
    <location>
        <begin position="544"/>
        <end position="591"/>
    </location>
</feature>
<feature type="compositionally biased region" description="Basic residues" evidence="1">
    <location>
        <begin position="24"/>
        <end position="57"/>
    </location>
</feature>
<dbReference type="AlphaFoldDB" id="A0A8T9MZK9"/>
<dbReference type="InterPro" id="IPR018608">
    <property type="entry name" value="Gti1/Pac2"/>
</dbReference>
<feature type="region of interest" description="Disordered" evidence="1">
    <location>
        <begin position="465"/>
        <end position="492"/>
    </location>
</feature>
<name>A0A8T9MZK9_9BASI</name>
<dbReference type="GO" id="GO:0003677">
    <property type="term" value="F:DNA binding"/>
    <property type="evidence" value="ECO:0007669"/>
    <property type="project" value="TreeGrafter"/>
</dbReference>
<accession>A0A8T9MZK9</accession>
<sequence>MPSSVPGGAPRPYAHPYHPAYPHQHPHQHQHQHQHPYPHQNQHPHQHHHQQHQHQHQQHQPTSLHGFRPSGGAMLTSSASTQQPTYRGHIKTTRDAILLLSACDLPSEAGSRRNGGVMPPRRVTRRLLDSERADLICSGSIFVWDEKEAGMRRWTDGKCWSASRVSGCFLTYRELEARKKPSSSITGGPTSNLYKADGLIKQSFSMTTTSGRKLHAISYYTKRDVREGLLRRVSEDPRFVGEGGGEWDLQVDEHEYPDPISRAGELPDAAGGQEPGSQSPPSLVGLQEGNEPESSLVDERELADGSLPISPRSQAPPGQRHLPSPASQRRSPRFVESYGNPWSGAIGVRKEMSNDAPSHARSRGSNPQYPQDATPLHEARGLLPIHPIPVHSRISELPVKVLGGRTMDQSFRPRSPSHAAVYDEKVPDVYAPTAMAAWPSKGGTKRTYAEHAVLLEAEAVDAKAQRPRLQRMRSSSLTGRNAIGSGSGDDSYASIRTLAHVGSDEEGVSQMRSTHVRSAAPPTALVKGTREQASAVGALLSLRSSASDDSSKGGMPALGSMMNPSPATTPPTPSDSNDTVPTKPLLSRSDRAALDRFSIRI</sequence>
<evidence type="ECO:0000256" key="1">
    <source>
        <dbReference type="SAM" id="MobiDB-lite"/>
    </source>
</evidence>
<feature type="compositionally biased region" description="Polar residues" evidence="1">
    <location>
        <begin position="75"/>
        <end position="85"/>
    </location>
</feature>
<proteinExistence type="evidence at transcript level"/>
<organism evidence="2">
    <name type="scientific">Thecaphora frezii</name>
    <dbReference type="NCBI Taxonomy" id="1269715"/>
    <lineage>
        <taxon>Eukaryota</taxon>
        <taxon>Fungi</taxon>
        <taxon>Dikarya</taxon>
        <taxon>Basidiomycota</taxon>
        <taxon>Ustilaginomycotina</taxon>
        <taxon>Ustilaginomycetes</taxon>
        <taxon>Urocystidales</taxon>
        <taxon>Glomosporiaceae</taxon>
        <taxon>Thecaphora</taxon>
    </lineage>
</organism>
<evidence type="ECO:0000313" key="2">
    <source>
        <dbReference type="EMBL" id="UOP57163.1"/>
    </source>
</evidence>
<feature type="compositionally biased region" description="Low complexity" evidence="1">
    <location>
        <begin position="12"/>
        <end position="23"/>
    </location>
</feature>
<feature type="region of interest" description="Disordered" evidence="1">
    <location>
        <begin position="1"/>
        <end position="87"/>
    </location>
</feature>
<feature type="region of interest" description="Disordered" evidence="1">
    <location>
        <begin position="257"/>
        <end position="340"/>
    </location>
</feature>
<dbReference type="PANTHER" id="PTHR28027:SF1">
    <property type="entry name" value="CAMP INDEPENDENT REGULATORY PROTEIN (AFU_ORTHOLOGUE AFUA_3G09640)"/>
    <property type="match status" value="1"/>
</dbReference>
<dbReference type="Pfam" id="PF09729">
    <property type="entry name" value="Gti1_Pac2"/>
    <property type="match status" value="1"/>
</dbReference>
<dbReference type="PANTHER" id="PTHR28027">
    <property type="entry name" value="TRANSCRIPTIONAL REGULATOR MIT1"/>
    <property type="match status" value="1"/>
</dbReference>
<protein>
    <submittedName>
        <fullName evidence="2">cAMP-independent regulatory protein pac2-like protein</fullName>
    </submittedName>
</protein>
<dbReference type="EMBL" id="OM056834">
    <property type="protein sequence ID" value="UOP57163.1"/>
    <property type="molecule type" value="mRNA"/>
</dbReference>